<gene>
    <name evidence="2" type="ORF">BLL42_27360</name>
</gene>
<reference evidence="3" key="1">
    <citation type="submission" date="2016-10" db="EMBL/GenBank/DDBJ databases">
        <title>Pseudomonas frederiksbergensis ERGS4:02 complete genome.</title>
        <authorList>
            <person name="Kumar R."/>
            <person name="Acharya V."/>
            <person name="Singh D."/>
        </authorList>
    </citation>
    <scope>NUCLEOTIDE SEQUENCE [LARGE SCALE GENOMIC DNA]</scope>
    <source>
        <strain evidence="3">ERGS4:02</strain>
        <plasmid evidence="3">unnamed1</plasmid>
    </source>
</reference>
<evidence type="ECO:0000256" key="1">
    <source>
        <dbReference type="SAM" id="SignalP"/>
    </source>
</evidence>
<proteinExistence type="predicted"/>
<keyword evidence="1" id="KW-0732">Signal</keyword>
<name>A0A1J0EUE7_9PSED</name>
<feature type="signal peptide" evidence="1">
    <location>
        <begin position="1"/>
        <end position="18"/>
    </location>
</feature>
<sequence>MRTLWILLGILLLSACQATGLSTGHSDPDSVPWELGFTEPNLMSVWVEDSAVVDVDGVFYRRVGSGVASGGKNSSPDAARGWRKGIGGNERTVVGAKIPVRIYVRWQSLVEPQSYQGWFEIPESARQIMHDAVTKDCPEYPELKEIRAGGSVQLGLAPGGIVQIWVRDQCQRPVKVARGQAEIVPLGPDLGRSGGNYFPLEDASKRYVEKYGIPYGSW</sequence>
<dbReference type="Proteomes" id="UP000182567">
    <property type="component" value="Plasmid unnamed1"/>
</dbReference>
<dbReference type="InterPro" id="IPR021326">
    <property type="entry name" value="DUF2931"/>
</dbReference>
<protein>
    <recommendedName>
        <fullName evidence="4">DUF2931 domain-containing protein</fullName>
    </recommendedName>
</protein>
<geneLocation type="plasmid" evidence="2 3">
    <name>unnamed1</name>
</geneLocation>
<dbReference type="EMBL" id="CP017887">
    <property type="protein sequence ID" value="APC19456.1"/>
    <property type="molecule type" value="Genomic_DNA"/>
</dbReference>
<feature type="chain" id="PRO_5009611163" description="DUF2931 domain-containing protein" evidence="1">
    <location>
        <begin position="19"/>
        <end position="218"/>
    </location>
</feature>
<dbReference type="OrthoDB" id="6993804at2"/>
<dbReference type="Pfam" id="PF11153">
    <property type="entry name" value="DUF2931"/>
    <property type="match status" value="1"/>
</dbReference>
<keyword evidence="2" id="KW-0614">Plasmid</keyword>
<evidence type="ECO:0000313" key="3">
    <source>
        <dbReference type="Proteomes" id="UP000182567"/>
    </source>
</evidence>
<organism evidence="2 3">
    <name type="scientific">Pseudomonas frederiksbergensis</name>
    <dbReference type="NCBI Taxonomy" id="104087"/>
    <lineage>
        <taxon>Bacteria</taxon>
        <taxon>Pseudomonadati</taxon>
        <taxon>Pseudomonadota</taxon>
        <taxon>Gammaproteobacteria</taxon>
        <taxon>Pseudomonadales</taxon>
        <taxon>Pseudomonadaceae</taxon>
        <taxon>Pseudomonas</taxon>
    </lineage>
</organism>
<dbReference type="AlphaFoldDB" id="A0A1J0EUE7"/>
<evidence type="ECO:0008006" key="4">
    <source>
        <dbReference type="Google" id="ProtNLM"/>
    </source>
</evidence>
<accession>A0A1J0EUE7</accession>
<evidence type="ECO:0000313" key="2">
    <source>
        <dbReference type="EMBL" id="APC19456.1"/>
    </source>
</evidence>
<dbReference type="PROSITE" id="PS51257">
    <property type="entry name" value="PROKAR_LIPOPROTEIN"/>
    <property type="match status" value="1"/>
</dbReference>